<evidence type="ECO:0000313" key="2">
    <source>
        <dbReference type="Proteomes" id="UP000021315"/>
    </source>
</evidence>
<name>A0A080M839_9PROT</name>
<reference evidence="1" key="1">
    <citation type="submission" date="2014-02" db="EMBL/GenBank/DDBJ databases">
        <title>Expanding our view of genomic diversity in Candidatus Accumulibacter clades.</title>
        <authorList>
            <person name="Skennerton C.T."/>
            <person name="Barr J.J."/>
            <person name="Slater F.R."/>
            <person name="Bond P.L."/>
            <person name="Tyson G.W."/>
        </authorList>
    </citation>
    <scope>NUCLEOTIDE SEQUENCE [LARGE SCALE GENOMIC DNA]</scope>
</reference>
<protein>
    <submittedName>
        <fullName evidence="1">Uncharacterized protein</fullName>
    </submittedName>
</protein>
<proteinExistence type="predicted"/>
<dbReference type="Proteomes" id="UP000021315">
    <property type="component" value="Unassembled WGS sequence"/>
</dbReference>
<keyword evidence="2" id="KW-1185">Reference proteome</keyword>
<comment type="caution">
    <text evidence="1">The sequence shown here is derived from an EMBL/GenBank/DDBJ whole genome shotgun (WGS) entry which is preliminary data.</text>
</comment>
<evidence type="ECO:0000313" key="1">
    <source>
        <dbReference type="EMBL" id="KFB77121.1"/>
    </source>
</evidence>
<dbReference type="AlphaFoldDB" id="A0A080M839"/>
<organism evidence="1 2">
    <name type="scientific">Candidatus Accumulibacter cognatus</name>
    <dbReference type="NCBI Taxonomy" id="2954383"/>
    <lineage>
        <taxon>Bacteria</taxon>
        <taxon>Pseudomonadati</taxon>
        <taxon>Pseudomonadota</taxon>
        <taxon>Betaproteobacteria</taxon>
        <taxon>Candidatus Accumulibacter</taxon>
    </lineage>
</organism>
<dbReference type="EMBL" id="JDST02000033">
    <property type="protein sequence ID" value="KFB77121.1"/>
    <property type="molecule type" value="Genomic_DNA"/>
</dbReference>
<accession>A0A080M839</accession>
<dbReference type="RefSeq" id="WP_337958770.1">
    <property type="nucleotide sequence ID" value="NZ_JDST02000033.1"/>
</dbReference>
<dbReference type="STRING" id="1453999.AW06_001777"/>
<sequence length="114" mass="11992">MVSTSNLVGAALEVEQEIGDDLAGAVVGDLAAAVDAHHGNAGVGQPVLDIARQTQGDYRRMLAQPDFVRRGRVAAGGEFLHRGEGRRVLDATEVFDDEGGHGTTLTHECELGSR</sequence>
<gene>
    <name evidence="1" type="ORF">AW06_001777</name>
</gene>